<dbReference type="InterPro" id="IPR011701">
    <property type="entry name" value="MFS"/>
</dbReference>
<evidence type="ECO:0000256" key="2">
    <source>
        <dbReference type="ARBA" id="ARBA00008335"/>
    </source>
</evidence>
<dbReference type="GO" id="GO:0016020">
    <property type="term" value="C:membrane"/>
    <property type="evidence" value="ECO:0007669"/>
    <property type="project" value="TreeGrafter"/>
</dbReference>
<keyword evidence="6 7" id="KW-0472">Membrane</keyword>
<feature type="transmembrane region" description="Helical" evidence="7">
    <location>
        <begin position="359"/>
        <end position="377"/>
    </location>
</feature>
<dbReference type="Gene3D" id="1.20.1250.20">
    <property type="entry name" value="MFS general substrate transporter like domains"/>
    <property type="match status" value="2"/>
</dbReference>
<feature type="transmembrane region" description="Helical" evidence="7">
    <location>
        <begin position="206"/>
        <end position="228"/>
    </location>
</feature>
<feature type="transmembrane region" description="Helical" evidence="7">
    <location>
        <begin position="327"/>
        <end position="347"/>
    </location>
</feature>
<dbReference type="PANTHER" id="PTHR23514">
    <property type="entry name" value="BYPASS OF STOP CODON PROTEIN 6"/>
    <property type="match status" value="1"/>
</dbReference>
<sequence length="389" mass="41334">MSRSFHRDRTFWVTSTQTAIVNFYLGGFGPAQSLLRADQGTSLTVAGLHGTTMGVAAIFAGYANPHIAHRFGRTLAGWIGLAIFSTGLIMFVIFPPVVLTLPATLITGFGTSMIINNAMTSLSHHYGKAAAVAIPQANGVSSIGFILGTALIGGIAILFPSFWRIGLLMAIPVALALFLIGRNKDVDDHVPDEAGPQKGKLSRRFWISWIAFVACISSEFAVSFWAAALLKDRVGSTAAISTVALVGLGVGMALGRWYSGRLLKRFTLDTQFLISIAVQFVGFVAFWLSHIMFISAISLFVIGLGVSIQFALASIRLIALSDNRPDLAIGQTSLAAGIAIAAAPFLLGVLGDSFGISRAYIMVPILIAISFAIVKLIPSHPEKALLNEL</sequence>
<evidence type="ECO:0000256" key="5">
    <source>
        <dbReference type="ARBA" id="ARBA00022989"/>
    </source>
</evidence>
<comment type="similarity">
    <text evidence="2">Belongs to the major facilitator superfamily.</text>
</comment>
<dbReference type="AlphaFoldDB" id="A0A6J6LUA1"/>
<dbReference type="GO" id="GO:0012505">
    <property type="term" value="C:endomembrane system"/>
    <property type="evidence" value="ECO:0007669"/>
    <property type="project" value="UniProtKB-SubCell"/>
</dbReference>
<feature type="transmembrane region" description="Helical" evidence="7">
    <location>
        <begin position="266"/>
        <end position="287"/>
    </location>
</feature>
<feature type="transmembrane region" description="Helical" evidence="7">
    <location>
        <begin position="293"/>
        <end position="315"/>
    </location>
</feature>
<feature type="transmembrane region" description="Helical" evidence="7">
    <location>
        <begin position="234"/>
        <end position="254"/>
    </location>
</feature>
<evidence type="ECO:0000256" key="1">
    <source>
        <dbReference type="ARBA" id="ARBA00004127"/>
    </source>
</evidence>
<feature type="transmembrane region" description="Helical" evidence="7">
    <location>
        <begin position="165"/>
        <end position="181"/>
    </location>
</feature>
<dbReference type="Pfam" id="PF07690">
    <property type="entry name" value="MFS_1"/>
    <property type="match status" value="1"/>
</dbReference>
<reference evidence="8" key="1">
    <citation type="submission" date="2020-05" db="EMBL/GenBank/DDBJ databases">
        <authorList>
            <person name="Chiriac C."/>
            <person name="Salcher M."/>
            <person name="Ghai R."/>
            <person name="Kavagutti S V."/>
        </authorList>
    </citation>
    <scope>NUCLEOTIDE SEQUENCE</scope>
</reference>
<dbReference type="InterPro" id="IPR051788">
    <property type="entry name" value="MFS_Transporter"/>
</dbReference>
<feature type="transmembrane region" description="Helical" evidence="7">
    <location>
        <begin position="75"/>
        <end position="94"/>
    </location>
</feature>
<dbReference type="PANTHER" id="PTHR23514:SF3">
    <property type="entry name" value="BYPASS OF STOP CODON PROTEIN 6"/>
    <property type="match status" value="1"/>
</dbReference>
<dbReference type="GO" id="GO:0022857">
    <property type="term" value="F:transmembrane transporter activity"/>
    <property type="evidence" value="ECO:0007669"/>
    <property type="project" value="InterPro"/>
</dbReference>
<dbReference type="InterPro" id="IPR036259">
    <property type="entry name" value="MFS_trans_sf"/>
</dbReference>
<evidence type="ECO:0000256" key="7">
    <source>
        <dbReference type="SAM" id="Phobius"/>
    </source>
</evidence>
<evidence type="ECO:0000313" key="8">
    <source>
        <dbReference type="EMBL" id="CAB4664005.1"/>
    </source>
</evidence>
<name>A0A6J6LUA1_9ZZZZ</name>
<proteinExistence type="inferred from homology"/>
<comment type="subcellular location">
    <subcellularLocation>
        <location evidence="1">Endomembrane system</location>
        <topology evidence="1">Multi-pass membrane protein</topology>
    </subcellularLocation>
</comment>
<evidence type="ECO:0000256" key="4">
    <source>
        <dbReference type="ARBA" id="ARBA00022692"/>
    </source>
</evidence>
<accession>A0A6J6LUA1</accession>
<dbReference type="SUPFAM" id="SSF103473">
    <property type="entry name" value="MFS general substrate transporter"/>
    <property type="match status" value="1"/>
</dbReference>
<keyword evidence="3" id="KW-0813">Transport</keyword>
<evidence type="ECO:0000256" key="3">
    <source>
        <dbReference type="ARBA" id="ARBA00022448"/>
    </source>
</evidence>
<feature type="transmembrane region" description="Helical" evidence="7">
    <location>
        <begin position="12"/>
        <end position="31"/>
    </location>
</feature>
<keyword evidence="5 7" id="KW-1133">Transmembrane helix</keyword>
<gene>
    <name evidence="8" type="ORF">UFOPK2275_00722</name>
</gene>
<keyword evidence="4 7" id="KW-0812">Transmembrane</keyword>
<protein>
    <submittedName>
        <fullName evidence="8">Unannotated protein</fullName>
    </submittedName>
</protein>
<evidence type="ECO:0000256" key="6">
    <source>
        <dbReference type="ARBA" id="ARBA00023136"/>
    </source>
</evidence>
<feature type="transmembrane region" description="Helical" evidence="7">
    <location>
        <begin position="140"/>
        <end position="159"/>
    </location>
</feature>
<dbReference type="EMBL" id="CAEZWQ010000076">
    <property type="protein sequence ID" value="CAB4664005.1"/>
    <property type="molecule type" value="Genomic_DNA"/>
</dbReference>
<organism evidence="8">
    <name type="scientific">freshwater metagenome</name>
    <dbReference type="NCBI Taxonomy" id="449393"/>
    <lineage>
        <taxon>unclassified sequences</taxon>
        <taxon>metagenomes</taxon>
        <taxon>ecological metagenomes</taxon>
    </lineage>
</organism>
<feature type="transmembrane region" description="Helical" evidence="7">
    <location>
        <begin position="100"/>
        <end position="119"/>
    </location>
</feature>
<feature type="transmembrane region" description="Helical" evidence="7">
    <location>
        <begin position="43"/>
        <end position="63"/>
    </location>
</feature>